<proteinExistence type="predicted"/>
<evidence type="ECO:0000259" key="1">
    <source>
        <dbReference type="Pfam" id="PF13588"/>
    </source>
</evidence>
<dbReference type="InterPro" id="IPR029464">
    <property type="entry name" value="HSDR_N"/>
</dbReference>
<evidence type="ECO:0000313" key="3">
    <source>
        <dbReference type="Proteomes" id="UP001211005"/>
    </source>
</evidence>
<dbReference type="EMBL" id="CP114769">
    <property type="protein sequence ID" value="WBA44292.1"/>
    <property type="molecule type" value="Genomic_DNA"/>
</dbReference>
<organism evidence="2 3">
    <name type="scientific">Hymenobacter canadensis</name>
    <dbReference type="NCBI Taxonomy" id="2999067"/>
    <lineage>
        <taxon>Bacteria</taxon>
        <taxon>Pseudomonadati</taxon>
        <taxon>Bacteroidota</taxon>
        <taxon>Cytophagia</taxon>
        <taxon>Cytophagales</taxon>
        <taxon>Hymenobacteraceae</taxon>
        <taxon>Hymenobacter</taxon>
    </lineage>
</organism>
<name>A0ABY7LWJ7_9BACT</name>
<dbReference type="Proteomes" id="UP001211005">
    <property type="component" value="Plasmid unnamed2"/>
</dbReference>
<accession>A0ABY7LWJ7</accession>
<gene>
    <name evidence="2" type="ORF">O3303_21695</name>
</gene>
<evidence type="ECO:0000313" key="2">
    <source>
        <dbReference type="EMBL" id="WBA44292.1"/>
    </source>
</evidence>
<protein>
    <submittedName>
        <fullName evidence="2">Type I restriction enzyme HsdR N-terminal domain-containing protein</fullName>
    </submittedName>
</protein>
<feature type="domain" description="Type I restriction enzyme R protein N-terminal" evidence="1">
    <location>
        <begin position="37"/>
        <end position="135"/>
    </location>
</feature>
<keyword evidence="2" id="KW-0614">Plasmid</keyword>
<keyword evidence="3" id="KW-1185">Reference proteome</keyword>
<dbReference type="Pfam" id="PF13588">
    <property type="entry name" value="HSDR_N_2"/>
    <property type="match status" value="1"/>
</dbReference>
<sequence>MPYPKLRYQCITGSRYKRNGLDCFLCACRRKLIISTPEEAVRQAFITYLTADLGVPSELIEAEVPMSYYEKAQSGRADIVVSDATGNARLLVECKAASIFLSDAAVQQAQRYNAVIKARIIVITNSVVTYAFESTADGELLPLAHLVPYSELIGDDPLPHQLPEPWSYDRLDVSKPIPDAVIAHSIQQGYIGEDTSPALYPLIFNLMDWMFDADDRVEPQSLDHISLVEDCGIRSAEFGNAGGGTIGMDYRYFLISDSKLDNQIVSLTIAGIAKTVDDPHWKNRTAGTILAVAIDDFQRSHMSLELRLDKYVSLEANKAIIWHDGTLTVGKLGSVRRQLLLDYIFERAPHLSDDHGALVLGELDLTQEIRSQQAALLTFLDNLLLYAVLRDEFRDILRSSLR</sequence>
<reference evidence="2 3" key="1">
    <citation type="submission" date="2022-12" db="EMBL/GenBank/DDBJ databases">
        <title>Hymenobacter canadensis sp. nov. isolated from lake water of the Cambridge Bay, Canada.</title>
        <authorList>
            <person name="Kim W.H."/>
            <person name="Lee Y.M."/>
        </authorList>
    </citation>
    <scope>NUCLEOTIDE SEQUENCE [LARGE SCALE GENOMIC DNA]</scope>
    <source>
        <strain evidence="2 3">PAMC 29467</strain>
        <plasmid evidence="2 3">unnamed2</plasmid>
    </source>
</reference>
<geneLocation type="plasmid" evidence="2 3">
    <name>unnamed2</name>
</geneLocation>
<dbReference type="RefSeq" id="WP_269562310.1">
    <property type="nucleotide sequence ID" value="NZ_CP114769.1"/>
</dbReference>